<reference evidence="2 3" key="1">
    <citation type="submission" date="2017-05" db="EMBL/GenBank/DDBJ databases">
        <title>Functional genome analysis of Paenibacillus pasadenensis strain R16: insights on endophytic life style and antifungal activity.</title>
        <authorList>
            <person name="Passera A."/>
            <person name="Marcolungo L."/>
            <person name="Casati P."/>
            <person name="Brasca M."/>
            <person name="Quaglino F."/>
            <person name="Delledonne M."/>
        </authorList>
    </citation>
    <scope>NUCLEOTIDE SEQUENCE [LARGE SCALE GENOMIC DNA]</scope>
    <source>
        <strain evidence="2 3">R16</strain>
    </source>
</reference>
<keyword evidence="3" id="KW-1185">Reference proteome</keyword>
<dbReference type="Proteomes" id="UP000234789">
    <property type="component" value="Unassembled WGS sequence"/>
</dbReference>
<evidence type="ECO:0000256" key="1">
    <source>
        <dbReference type="SAM" id="MobiDB-lite"/>
    </source>
</evidence>
<dbReference type="EMBL" id="NFEZ01000004">
    <property type="protein sequence ID" value="PLT46540.1"/>
    <property type="molecule type" value="Genomic_DNA"/>
</dbReference>
<feature type="region of interest" description="Disordered" evidence="1">
    <location>
        <begin position="19"/>
        <end position="50"/>
    </location>
</feature>
<proteinExistence type="predicted"/>
<gene>
    <name evidence="2" type="ORF">B8V81_4971</name>
</gene>
<evidence type="ECO:0000313" key="2">
    <source>
        <dbReference type="EMBL" id="PLT46540.1"/>
    </source>
</evidence>
<protein>
    <submittedName>
        <fullName evidence="2">Uncharacterized protein</fullName>
    </submittedName>
</protein>
<evidence type="ECO:0000313" key="3">
    <source>
        <dbReference type="Proteomes" id="UP000234789"/>
    </source>
</evidence>
<sequence length="50" mass="5693">MIELIYPYLCLEKGDYERQAAHGQELRRPRGAGGAWQKAAPPPGRRSKRL</sequence>
<organism evidence="2 3">
    <name type="scientific">Paenibacillus pasadenensis</name>
    <dbReference type="NCBI Taxonomy" id="217090"/>
    <lineage>
        <taxon>Bacteria</taxon>
        <taxon>Bacillati</taxon>
        <taxon>Bacillota</taxon>
        <taxon>Bacilli</taxon>
        <taxon>Bacillales</taxon>
        <taxon>Paenibacillaceae</taxon>
        <taxon>Paenibacillus</taxon>
    </lineage>
</organism>
<feature type="compositionally biased region" description="Basic and acidic residues" evidence="1">
    <location>
        <begin position="19"/>
        <end position="28"/>
    </location>
</feature>
<comment type="caution">
    <text evidence="2">The sequence shown here is derived from an EMBL/GenBank/DDBJ whole genome shotgun (WGS) entry which is preliminary data.</text>
</comment>
<accession>A0A2N5N8B9</accession>
<name>A0A2N5N8B9_9BACL</name>
<dbReference type="AlphaFoldDB" id="A0A2N5N8B9"/>